<dbReference type="FunFam" id="3.90.550.50:FF:000001">
    <property type="entry name" value="Hexosyltransferase"/>
    <property type="match status" value="1"/>
</dbReference>
<accession>A0A1V9X0U9</accession>
<evidence type="ECO:0000256" key="7">
    <source>
        <dbReference type="ARBA" id="ARBA00022989"/>
    </source>
</evidence>
<dbReference type="EMBL" id="MNPL01029525">
    <property type="protein sequence ID" value="OQR67205.1"/>
    <property type="molecule type" value="Genomic_DNA"/>
</dbReference>
<evidence type="ECO:0000313" key="13">
    <source>
        <dbReference type="Proteomes" id="UP000192247"/>
    </source>
</evidence>
<dbReference type="Pfam" id="PF01762">
    <property type="entry name" value="Galactosyl_T"/>
    <property type="match status" value="1"/>
</dbReference>
<evidence type="ECO:0000313" key="12">
    <source>
        <dbReference type="EMBL" id="OQR67205.1"/>
    </source>
</evidence>
<keyword evidence="5" id="KW-0812">Transmembrane</keyword>
<dbReference type="AlphaFoldDB" id="A0A1V9X0U9"/>
<dbReference type="PANTHER" id="PTHR11214:SF334">
    <property type="entry name" value="HEXOSYLTRANSFERASE"/>
    <property type="match status" value="1"/>
</dbReference>
<evidence type="ECO:0000256" key="9">
    <source>
        <dbReference type="ARBA" id="ARBA00023136"/>
    </source>
</evidence>
<evidence type="ECO:0000256" key="2">
    <source>
        <dbReference type="ARBA" id="ARBA00008661"/>
    </source>
</evidence>
<dbReference type="OrthoDB" id="5512589at2759"/>
<keyword evidence="6" id="KW-0735">Signal-anchor</keyword>
<evidence type="ECO:0000256" key="6">
    <source>
        <dbReference type="ARBA" id="ARBA00022968"/>
    </source>
</evidence>
<dbReference type="PANTHER" id="PTHR11214">
    <property type="entry name" value="BETA-1,3-N-ACETYLGLUCOSAMINYLTRANSFERASE"/>
    <property type="match status" value="1"/>
</dbReference>
<evidence type="ECO:0000256" key="10">
    <source>
        <dbReference type="ARBA" id="ARBA00023180"/>
    </source>
</evidence>
<proteinExistence type="inferred from homology"/>
<keyword evidence="7" id="KW-1133">Transmembrane helix</keyword>
<protein>
    <recommendedName>
        <fullName evidence="11">Hexosyltransferase</fullName>
        <ecNumber evidence="11">2.4.1.-</ecNumber>
    </recommendedName>
</protein>
<comment type="caution">
    <text evidence="12">The sequence shown here is derived from an EMBL/GenBank/DDBJ whole genome shotgun (WGS) entry which is preliminary data.</text>
</comment>
<reference evidence="12 13" key="1">
    <citation type="journal article" date="2017" name="Gigascience">
        <title>Draft genome of the honey bee ectoparasitic mite, Tropilaelaps mercedesae, is shaped by the parasitic life history.</title>
        <authorList>
            <person name="Dong X."/>
            <person name="Armstrong S.D."/>
            <person name="Xia D."/>
            <person name="Makepeace B.L."/>
            <person name="Darby A.C."/>
            <person name="Kadowaki T."/>
        </authorList>
    </citation>
    <scope>NUCLEOTIDE SEQUENCE [LARGE SCALE GENOMIC DNA]</scope>
    <source>
        <strain evidence="12">Wuxi-XJTLU</strain>
    </source>
</reference>
<dbReference type="InterPro" id="IPR002659">
    <property type="entry name" value="Glyco_trans_31"/>
</dbReference>
<dbReference type="GO" id="GO:0016758">
    <property type="term" value="F:hexosyltransferase activity"/>
    <property type="evidence" value="ECO:0007669"/>
    <property type="project" value="InterPro"/>
</dbReference>
<comment type="similarity">
    <text evidence="2 11">Belongs to the glycosyltransferase 31 family.</text>
</comment>
<keyword evidence="3 11" id="KW-0328">Glycosyltransferase</keyword>
<keyword evidence="4" id="KW-0808">Transferase</keyword>
<comment type="subcellular location">
    <subcellularLocation>
        <location evidence="1 11">Golgi apparatus membrane</location>
        <topology evidence="1 11">Single-pass type II membrane protein</topology>
    </subcellularLocation>
</comment>
<dbReference type="GO" id="GO:0000139">
    <property type="term" value="C:Golgi membrane"/>
    <property type="evidence" value="ECO:0007669"/>
    <property type="project" value="UniProtKB-SubCell"/>
</dbReference>
<evidence type="ECO:0000256" key="11">
    <source>
        <dbReference type="RuleBase" id="RU363063"/>
    </source>
</evidence>
<keyword evidence="9" id="KW-0472">Membrane</keyword>
<dbReference type="GO" id="GO:0006493">
    <property type="term" value="P:protein O-linked glycosylation"/>
    <property type="evidence" value="ECO:0007669"/>
    <property type="project" value="TreeGrafter"/>
</dbReference>
<organism evidence="12 13">
    <name type="scientific">Tropilaelaps mercedesae</name>
    <dbReference type="NCBI Taxonomy" id="418985"/>
    <lineage>
        <taxon>Eukaryota</taxon>
        <taxon>Metazoa</taxon>
        <taxon>Ecdysozoa</taxon>
        <taxon>Arthropoda</taxon>
        <taxon>Chelicerata</taxon>
        <taxon>Arachnida</taxon>
        <taxon>Acari</taxon>
        <taxon>Parasitiformes</taxon>
        <taxon>Mesostigmata</taxon>
        <taxon>Gamasina</taxon>
        <taxon>Dermanyssoidea</taxon>
        <taxon>Laelapidae</taxon>
        <taxon>Tropilaelaps</taxon>
    </lineage>
</organism>
<dbReference type="STRING" id="418985.A0A1V9X0U9"/>
<keyword evidence="8 11" id="KW-0333">Golgi apparatus</keyword>
<name>A0A1V9X0U9_9ACAR</name>
<keyword evidence="13" id="KW-1185">Reference proteome</keyword>
<sequence>MSRLRAARAALGLLILISAVGLALRAFLLEPVANQPIGLSQARYLTVPRKCSASTKLLVCVFSKPINVENRLTIRDTWGRAFSIAGAEVVFLLGYSRGLILEEEIREYGDIIQEDFKDSYYNLTLKSLAMVRYAATYCPQVQHVLKVDDDVLINTRKFLTDIKHLNTPKTIWGNLAQGWTPIRQPRSKWYVPPYLYNGTRFPDFVTGVGYMMSGDCPALLYTGSQDTRYFFLEDVFWTGIVAEKMGIARFAQEGFSNSRVFLRACDTSGGPWFMSHGYPPEYMRISWQSLQRRLKMCDKIKKSSTSGTMH</sequence>
<dbReference type="EC" id="2.4.1.-" evidence="11"/>
<keyword evidence="10" id="KW-0325">Glycoprotein</keyword>
<evidence type="ECO:0000256" key="3">
    <source>
        <dbReference type="ARBA" id="ARBA00022676"/>
    </source>
</evidence>
<dbReference type="FunCoup" id="A0A1V9X0U9">
    <property type="interactions" value="24"/>
</dbReference>
<evidence type="ECO:0000256" key="4">
    <source>
        <dbReference type="ARBA" id="ARBA00022679"/>
    </source>
</evidence>
<evidence type="ECO:0000256" key="8">
    <source>
        <dbReference type="ARBA" id="ARBA00023034"/>
    </source>
</evidence>
<dbReference type="Proteomes" id="UP000192247">
    <property type="component" value="Unassembled WGS sequence"/>
</dbReference>
<dbReference type="InParanoid" id="A0A1V9X0U9"/>
<evidence type="ECO:0000256" key="5">
    <source>
        <dbReference type="ARBA" id="ARBA00022692"/>
    </source>
</evidence>
<evidence type="ECO:0000256" key="1">
    <source>
        <dbReference type="ARBA" id="ARBA00004323"/>
    </source>
</evidence>
<gene>
    <name evidence="12" type="ORF">BIW11_04816</name>
</gene>
<dbReference type="Gene3D" id="3.90.550.50">
    <property type="match status" value="1"/>
</dbReference>